<comment type="caution">
    <text evidence="1">The sequence shown here is derived from an EMBL/GenBank/DDBJ whole genome shotgun (WGS) entry which is preliminary data.</text>
</comment>
<gene>
    <name evidence="1" type="ORF">ACFQ21_00595</name>
</gene>
<dbReference type="Proteomes" id="UP001597112">
    <property type="component" value="Unassembled WGS sequence"/>
</dbReference>
<dbReference type="RefSeq" id="WP_377573331.1">
    <property type="nucleotide sequence ID" value="NZ_JBHTKA010000001.1"/>
</dbReference>
<name>A0ABW3JW30_9BACT</name>
<accession>A0ABW3JW30</accession>
<sequence>MMIAILNGLWIWDEISFNKYHTNYSKIGQLMETGMDNGDNSMTYPLSVELMENYHANFKCMTRTSWLVEPILSTGERRTHHGRPIR</sequence>
<dbReference type="EMBL" id="JBHTKA010000001">
    <property type="protein sequence ID" value="MFD0997776.1"/>
    <property type="molecule type" value="Genomic_DNA"/>
</dbReference>
<protein>
    <submittedName>
        <fullName evidence="1">Uncharacterized protein</fullName>
    </submittedName>
</protein>
<evidence type="ECO:0000313" key="2">
    <source>
        <dbReference type="Proteomes" id="UP001597112"/>
    </source>
</evidence>
<evidence type="ECO:0000313" key="1">
    <source>
        <dbReference type="EMBL" id="MFD0997776.1"/>
    </source>
</evidence>
<proteinExistence type="predicted"/>
<reference evidence="2" key="1">
    <citation type="journal article" date="2019" name="Int. J. Syst. Evol. Microbiol.">
        <title>The Global Catalogue of Microorganisms (GCM) 10K type strain sequencing project: providing services to taxonomists for standard genome sequencing and annotation.</title>
        <authorList>
            <consortium name="The Broad Institute Genomics Platform"/>
            <consortium name="The Broad Institute Genome Sequencing Center for Infectious Disease"/>
            <person name="Wu L."/>
            <person name="Ma J."/>
        </authorList>
    </citation>
    <scope>NUCLEOTIDE SEQUENCE [LARGE SCALE GENOMIC DNA]</scope>
    <source>
        <strain evidence="2">CCUG 58938</strain>
    </source>
</reference>
<organism evidence="1 2">
    <name type="scientific">Ohtaekwangia kribbensis</name>
    <dbReference type="NCBI Taxonomy" id="688913"/>
    <lineage>
        <taxon>Bacteria</taxon>
        <taxon>Pseudomonadati</taxon>
        <taxon>Bacteroidota</taxon>
        <taxon>Cytophagia</taxon>
        <taxon>Cytophagales</taxon>
        <taxon>Fulvivirgaceae</taxon>
        <taxon>Ohtaekwangia</taxon>
    </lineage>
</organism>
<keyword evidence="2" id="KW-1185">Reference proteome</keyword>